<reference evidence="2 3" key="1">
    <citation type="submission" date="2017-06" db="EMBL/GenBank/DDBJ databases">
        <title>Genome sequence of Bacillus sonorensis strain SRCM101395.</title>
        <authorList>
            <person name="Cho S.H."/>
        </authorList>
    </citation>
    <scope>NUCLEOTIDE SEQUENCE [LARGE SCALE GENOMIC DNA]</scope>
    <source>
        <strain evidence="2 3">SRCM101395</strain>
    </source>
</reference>
<dbReference type="EMBL" id="CP021920">
    <property type="protein sequence ID" value="ASB90566.1"/>
    <property type="molecule type" value="Genomic_DNA"/>
</dbReference>
<gene>
    <name evidence="2" type="ORF">S101395_04064</name>
</gene>
<name>A0ABM6LMM4_9BACI</name>
<evidence type="ECO:0000256" key="1">
    <source>
        <dbReference type="SAM" id="SignalP"/>
    </source>
</evidence>
<dbReference type="GeneID" id="92854878"/>
<feature type="chain" id="PRO_5045079789" evidence="1">
    <location>
        <begin position="20"/>
        <end position="77"/>
    </location>
</feature>
<organism evidence="2 3">
    <name type="scientific">Bacillus sonorensis</name>
    <dbReference type="NCBI Taxonomy" id="119858"/>
    <lineage>
        <taxon>Bacteria</taxon>
        <taxon>Bacillati</taxon>
        <taxon>Bacillota</taxon>
        <taxon>Bacilli</taxon>
        <taxon>Bacillales</taxon>
        <taxon>Bacillaceae</taxon>
        <taxon>Bacillus</taxon>
    </lineage>
</organism>
<evidence type="ECO:0000313" key="3">
    <source>
        <dbReference type="Proteomes" id="UP000196877"/>
    </source>
</evidence>
<keyword evidence="1" id="KW-0732">Signal</keyword>
<protein>
    <submittedName>
        <fullName evidence="2">Uncharacterized protein</fullName>
    </submittedName>
</protein>
<feature type="signal peptide" evidence="1">
    <location>
        <begin position="1"/>
        <end position="19"/>
    </location>
</feature>
<sequence>MRTKAFVSFSLFCSLFAGAFLIDRDMTRENAPGTGADKERQYRGDYIPFEAGSGNQSLEKKESAPFKSREYIRVEKR</sequence>
<accession>A0ABM6LMM4</accession>
<evidence type="ECO:0000313" key="2">
    <source>
        <dbReference type="EMBL" id="ASB90566.1"/>
    </source>
</evidence>
<dbReference type="RefSeq" id="WP_006638884.1">
    <property type="nucleotide sequence ID" value="NZ_BORD01000001.1"/>
</dbReference>
<dbReference type="Proteomes" id="UP000196877">
    <property type="component" value="Chromosome"/>
</dbReference>
<proteinExistence type="predicted"/>
<keyword evidence="3" id="KW-1185">Reference proteome</keyword>